<comment type="caution">
    <text evidence="1">The sequence shown here is derived from an EMBL/GenBank/DDBJ whole genome shotgun (WGS) entry which is preliminary data.</text>
</comment>
<protein>
    <submittedName>
        <fullName evidence="1">Outer membrane insertion signal domain protein</fullName>
    </submittedName>
</protein>
<sequence length="340" mass="38428">MRFNLMRYLAILIIGSITTSAYADNIYLKNGDSLSGMISIIDDNKVLIKTSYAGELRVKLNDIKTFDIDEPVVIKLRSPDKWQQIDAIEASKEGEIILISGDKHQKMRINDDLVLSKKLEGTPLKQTKITGGINAGATYNKGASSSEKYSFDANMQISAKDWRHGLNGAMLRNKDDHNVSSYYYNLGYELDYFINPSFFWRGSLNYQHDWIEDIKSKGGVGTGPGWQVWNTELSSLSFTGLLSYQHMTYRNGVNDNYMQGSLAWDFNQYLFAKTISIYTKGRIGRGFNNDVSLDLNARLGMMYHLTDGLNLNASIIREKINADKGDSNNTNYTIGVGYKW</sequence>
<dbReference type="InterPro" id="IPR007433">
    <property type="entry name" value="DUF481"/>
</dbReference>
<evidence type="ECO:0000313" key="2">
    <source>
        <dbReference type="Proteomes" id="UP000004506"/>
    </source>
</evidence>
<dbReference type="AlphaFoldDB" id="A0AA86YJQ2"/>
<reference evidence="2" key="2">
    <citation type="submission" date="2008-04" db="EMBL/GenBank/DDBJ databases">
        <title>Draft genome sequence of Providencia stuartii(ATCC 25827).</title>
        <authorList>
            <person name="Sudarsanam P."/>
            <person name="Ley R."/>
            <person name="Guruge J."/>
            <person name="Turnbaugh P.J."/>
            <person name="Mahowald M."/>
            <person name="Liep D."/>
            <person name="Gordon J."/>
        </authorList>
    </citation>
    <scope>NUCLEOTIDE SEQUENCE [LARGE SCALE GENOMIC DNA]</scope>
    <source>
        <strain evidence="2">ATCC 25827</strain>
    </source>
</reference>
<dbReference type="Proteomes" id="UP000004506">
    <property type="component" value="Unassembled WGS sequence"/>
</dbReference>
<evidence type="ECO:0000313" key="1">
    <source>
        <dbReference type="EMBL" id="EDU59451.1"/>
    </source>
</evidence>
<dbReference type="Pfam" id="PF04338">
    <property type="entry name" value="DUF481"/>
    <property type="match status" value="1"/>
</dbReference>
<reference evidence="2" key="1">
    <citation type="submission" date="2008-04" db="EMBL/GenBank/DDBJ databases">
        <title>Draft genome sequence of Providencia stuartii (ATCC 25827).</title>
        <authorList>
            <person name="Sudarsanam P."/>
            <person name="Ley R."/>
            <person name="Guruge J."/>
            <person name="Turnbaugh P.J."/>
            <person name="Mahowald M."/>
            <person name="Liep D."/>
            <person name="Gordon J."/>
        </authorList>
    </citation>
    <scope>NUCLEOTIDE SEQUENCE [LARGE SCALE GENOMIC DNA]</scope>
    <source>
        <strain evidence="2">ATCC 25827</strain>
    </source>
</reference>
<reference evidence="1 2" key="3">
    <citation type="submission" date="2008-05" db="EMBL/GenBank/DDBJ databases">
        <authorList>
            <person name="Fulton L."/>
            <person name="Clifton S."/>
            <person name="Fulton B."/>
            <person name="Xu J."/>
            <person name="Minx P."/>
            <person name="Pepin K.H."/>
            <person name="Johnson M."/>
            <person name="Thiruvilangam P."/>
            <person name="Bhonagiri V."/>
            <person name="Nash W.E."/>
            <person name="Mardis E.R."/>
            <person name="Wilson R.K."/>
        </authorList>
    </citation>
    <scope>NUCLEOTIDE SEQUENCE [LARGE SCALE GENOMIC DNA]</scope>
    <source>
        <strain evidence="1 2">ATCC 25827</strain>
    </source>
</reference>
<organism evidence="1 2">
    <name type="scientific">Providencia stuartii ATCC 25827</name>
    <dbReference type="NCBI Taxonomy" id="471874"/>
    <lineage>
        <taxon>Bacteria</taxon>
        <taxon>Pseudomonadati</taxon>
        <taxon>Pseudomonadota</taxon>
        <taxon>Gammaproteobacteria</taxon>
        <taxon>Enterobacterales</taxon>
        <taxon>Morganellaceae</taxon>
        <taxon>Providencia</taxon>
    </lineage>
</organism>
<accession>A0AA86YJQ2</accession>
<name>A0AA86YJQ2_PROST</name>
<dbReference type="EMBL" id="ABJD02000101">
    <property type="protein sequence ID" value="EDU59451.1"/>
    <property type="molecule type" value="Genomic_DNA"/>
</dbReference>
<proteinExistence type="predicted"/>
<dbReference type="SUPFAM" id="SSF56935">
    <property type="entry name" value="Porins"/>
    <property type="match status" value="1"/>
</dbReference>
<gene>
    <name evidence="1" type="ORF">PROSTU_02640</name>
</gene>